<keyword evidence="1" id="KW-0812">Transmembrane</keyword>
<gene>
    <name evidence="2" type="ORF">DRW31_02225</name>
</gene>
<feature type="transmembrane region" description="Helical" evidence="1">
    <location>
        <begin position="15"/>
        <end position="34"/>
    </location>
</feature>
<dbReference type="AlphaFoldDB" id="A0A3R0XBB4"/>
<organism evidence="2">
    <name type="scientific">Shigella dysenteriae</name>
    <dbReference type="NCBI Taxonomy" id="622"/>
    <lineage>
        <taxon>Bacteria</taxon>
        <taxon>Pseudomonadati</taxon>
        <taxon>Pseudomonadota</taxon>
        <taxon>Gammaproteobacteria</taxon>
        <taxon>Enterobacterales</taxon>
        <taxon>Enterobacteriaceae</taxon>
        <taxon>Shigella</taxon>
    </lineage>
</organism>
<dbReference type="EMBL" id="RVGV01000004">
    <property type="protein sequence ID" value="MLU11278.1"/>
    <property type="molecule type" value="Genomic_DNA"/>
</dbReference>
<evidence type="ECO:0000313" key="2">
    <source>
        <dbReference type="EMBL" id="MLU11278.1"/>
    </source>
</evidence>
<sequence>MKNEKRKTGVEPKVFFPPLIIVGILCWLQSEIWMRRMSLLMLYSVTSPMYGDGHLNGIWW</sequence>
<comment type="caution">
    <text evidence="2">The sequence shown here is derived from an EMBL/GenBank/DDBJ whole genome shotgun (WGS) entry which is preliminary data.</text>
</comment>
<accession>A0A3R0XBB4</accession>
<name>A0A3R0XBB4_SHIDY</name>
<dbReference type="Proteomes" id="UP000839527">
    <property type="component" value="Unassembled WGS sequence"/>
</dbReference>
<reference evidence="2" key="1">
    <citation type="submission" date="2018-07" db="EMBL/GenBank/DDBJ databases">
        <authorList>
            <person name="Ashton P.M."/>
            <person name="Dallman T."/>
            <person name="Nair S."/>
            <person name="De Pinna E."/>
            <person name="Peters T."/>
            <person name="Grant K."/>
        </authorList>
    </citation>
    <scope>NUCLEOTIDE SEQUENCE [LARGE SCALE GENOMIC DNA]</scope>
    <source>
        <strain evidence="2">561031</strain>
    </source>
</reference>
<evidence type="ECO:0000256" key="1">
    <source>
        <dbReference type="SAM" id="Phobius"/>
    </source>
</evidence>
<protein>
    <submittedName>
        <fullName evidence="2">Uncharacterized protein</fullName>
    </submittedName>
</protein>
<keyword evidence="1" id="KW-1133">Transmembrane helix</keyword>
<proteinExistence type="predicted"/>
<keyword evidence="1" id="KW-0472">Membrane</keyword>